<evidence type="ECO:0000259" key="3">
    <source>
        <dbReference type="PROSITE" id="PS50110"/>
    </source>
</evidence>
<name>A0A934IG66_9RHOB</name>
<keyword evidence="5" id="KW-1185">Reference proteome</keyword>
<keyword evidence="1" id="KW-0597">Phosphoprotein</keyword>
<feature type="region of interest" description="Disordered" evidence="2">
    <location>
        <begin position="144"/>
        <end position="168"/>
    </location>
</feature>
<dbReference type="Proteomes" id="UP000642488">
    <property type="component" value="Unassembled WGS sequence"/>
</dbReference>
<evidence type="ECO:0000256" key="1">
    <source>
        <dbReference type="PROSITE-ProRule" id="PRU00169"/>
    </source>
</evidence>
<dbReference type="RefSeq" id="WP_198916966.1">
    <property type="nucleotide sequence ID" value="NZ_JAEKPD010000014.1"/>
</dbReference>
<dbReference type="SUPFAM" id="SSF52172">
    <property type="entry name" value="CheY-like"/>
    <property type="match status" value="1"/>
</dbReference>
<proteinExistence type="predicted"/>
<evidence type="ECO:0000256" key="2">
    <source>
        <dbReference type="SAM" id="MobiDB-lite"/>
    </source>
</evidence>
<dbReference type="EMBL" id="JAEKPD010000014">
    <property type="protein sequence ID" value="MBJ3763792.1"/>
    <property type="molecule type" value="Genomic_DNA"/>
</dbReference>
<reference evidence="4" key="1">
    <citation type="submission" date="2020-12" db="EMBL/GenBank/DDBJ databases">
        <title>Bacterial taxonomy.</title>
        <authorList>
            <person name="Pan X."/>
        </authorList>
    </citation>
    <scope>NUCLEOTIDE SEQUENCE</scope>
    <source>
        <strain evidence="4">KCTC 52957</strain>
    </source>
</reference>
<organism evidence="4 5">
    <name type="scientific">Palleronia pontilimi</name>
    <dbReference type="NCBI Taxonomy" id="1964209"/>
    <lineage>
        <taxon>Bacteria</taxon>
        <taxon>Pseudomonadati</taxon>
        <taxon>Pseudomonadota</taxon>
        <taxon>Alphaproteobacteria</taxon>
        <taxon>Rhodobacterales</taxon>
        <taxon>Roseobacteraceae</taxon>
        <taxon>Palleronia</taxon>
    </lineage>
</organism>
<protein>
    <submittedName>
        <fullName evidence="4">Response regulator</fullName>
    </submittedName>
</protein>
<dbReference type="InterPro" id="IPR011006">
    <property type="entry name" value="CheY-like_superfamily"/>
</dbReference>
<sequence>MECPGTRQGAADGSGSEPGSETILVVEDDLKVPRRATAGLTELGDNTVTASSGPGAISVLTQRADIDLVLSDVVMPGGMSGFEVAKAAHGSGRISRSCCPRDTPRAGKTTDPRRPDKKCCASPMGWPNSPRPCAPYCTWALSKRPDDGGRHLARSPEGGSFRPVPMNG</sequence>
<accession>A0A934IG66</accession>
<dbReference type="AlphaFoldDB" id="A0A934IG66"/>
<feature type="compositionally biased region" description="Basic and acidic residues" evidence="2">
    <location>
        <begin position="102"/>
        <end position="119"/>
    </location>
</feature>
<gene>
    <name evidence="4" type="ORF">ILP92_13625</name>
</gene>
<evidence type="ECO:0000313" key="5">
    <source>
        <dbReference type="Proteomes" id="UP000642488"/>
    </source>
</evidence>
<dbReference type="GO" id="GO:0000160">
    <property type="term" value="P:phosphorelay signal transduction system"/>
    <property type="evidence" value="ECO:0007669"/>
    <property type="project" value="InterPro"/>
</dbReference>
<dbReference type="Pfam" id="PF00072">
    <property type="entry name" value="Response_reg"/>
    <property type="match status" value="1"/>
</dbReference>
<comment type="caution">
    <text evidence="4">The sequence shown here is derived from an EMBL/GenBank/DDBJ whole genome shotgun (WGS) entry which is preliminary data.</text>
</comment>
<feature type="region of interest" description="Disordered" evidence="2">
    <location>
        <begin position="93"/>
        <end position="124"/>
    </location>
</feature>
<evidence type="ECO:0000313" key="4">
    <source>
        <dbReference type="EMBL" id="MBJ3763792.1"/>
    </source>
</evidence>
<feature type="modified residue" description="4-aspartylphosphate" evidence="1">
    <location>
        <position position="72"/>
    </location>
</feature>
<feature type="domain" description="Response regulatory" evidence="3">
    <location>
        <begin position="22"/>
        <end position="168"/>
    </location>
</feature>
<dbReference type="Gene3D" id="3.40.50.2300">
    <property type="match status" value="1"/>
</dbReference>
<dbReference type="PROSITE" id="PS50110">
    <property type="entry name" value="RESPONSE_REGULATORY"/>
    <property type="match status" value="1"/>
</dbReference>
<feature type="region of interest" description="Disordered" evidence="2">
    <location>
        <begin position="1"/>
        <end position="25"/>
    </location>
</feature>
<dbReference type="InterPro" id="IPR001789">
    <property type="entry name" value="Sig_transdc_resp-reg_receiver"/>
</dbReference>